<comment type="caution">
    <text evidence="11">The sequence shown here is derived from an EMBL/GenBank/DDBJ whole genome shotgun (WGS) entry which is preliminary data.</text>
</comment>
<dbReference type="InterPro" id="IPR024074">
    <property type="entry name" value="AS_cat/multimer_dom_body"/>
</dbReference>
<dbReference type="EMBL" id="BAABJA010000001">
    <property type="protein sequence ID" value="GAA4658385.1"/>
    <property type="molecule type" value="Genomic_DNA"/>
</dbReference>
<feature type="binding site" evidence="8">
    <location>
        <position position="131"/>
    </location>
    <ligand>
        <name>L-citrulline</name>
        <dbReference type="ChEBI" id="CHEBI:57743"/>
    </ligand>
</feature>
<feature type="binding site" evidence="8">
    <location>
        <position position="121"/>
    </location>
    <ligand>
        <name>ATP</name>
        <dbReference type="ChEBI" id="CHEBI:30616"/>
    </ligand>
</feature>
<dbReference type="InterPro" id="IPR014729">
    <property type="entry name" value="Rossmann-like_a/b/a_fold"/>
</dbReference>
<evidence type="ECO:0000256" key="8">
    <source>
        <dbReference type="HAMAP-Rule" id="MF_00005"/>
    </source>
</evidence>
<dbReference type="Gene3D" id="3.90.1260.10">
    <property type="entry name" value="Argininosuccinate synthetase, chain A, domain 2"/>
    <property type="match status" value="1"/>
</dbReference>
<dbReference type="PANTHER" id="PTHR11587:SF2">
    <property type="entry name" value="ARGININOSUCCINATE SYNTHASE"/>
    <property type="match status" value="1"/>
</dbReference>
<dbReference type="InterPro" id="IPR001518">
    <property type="entry name" value="Arginosuc_synth"/>
</dbReference>
<dbReference type="InterPro" id="IPR018223">
    <property type="entry name" value="Arginosuc_synth_CS"/>
</dbReference>
<accession>A0ABP8VCH3</accession>
<comment type="catalytic activity">
    <reaction evidence="8">
        <text>L-citrulline + L-aspartate + ATP = 2-(N(omega)-L-arginino)succinate + AMP + diphosphate + H(+)</text>
        <dbReference type="Rhea" id="RHEA:10932"/>
        <dbReference type="ChEBI" id="CHEBI:15378"/>
        <dbReference type="ChEBI" id="CHEBI:29991"/>
        <dbReference type="ChEBI" id="CHEBI:30616"/>
        <dbReference type="ChEBI" id="CHEBI:33019"/>
        <dbReference type="ChEBI" id="CHEBI:57472"/>
        <dbReference type="ChEBI" id="CHEBI:57743"/>
        <dbReference type="ChEBI" id="CHEBI:456215"/>
        <dbReference type="EC" id="6.3.4.5"/>
    </reaction>
</comment>
<feature type="binding site" evidence="8">
    <location>
        <position position="279"/>
    </location>
    <ligand>
        <name>L-citrulline</name>
        <dbReference type="ChEBI" id="CHEBI:57743"/>
    </ligand>
</feature>
<feature type="domain" description="Arginosuccinate synthase-like N-terminal" evidence="9">
    <location>
        <begin position="9"/>
        <end position="170"/>
    </location>
</feature>
<keyword evidence="7 8" id="KW-0067">ATP-binding</keyword>
<keyword evidence="6 8" id="KW-0547">Nucleotide-binding</keyword>
<comment type="subcellular location">
    <subcellularLocation>
        <location evidence="8">Cytoplasm</location>
    </subcellularLocation>
</comment>
<keyword evidence="12" id="KW-1185">Reference proteome</keyword>
<dbReference type="InterPro" id="IPR023434">
    <property type="entry name" value="Arginosuc_synth_type_1_subfam"/>
</dbReference>
<dbReference type="Gene3D" id="3.40.50.620">
    <property type="entry name" value="HUPs"/>
    <property type="match status" value="1"/>
</dbReference>
<feature type="binding site" evidence="8">
    <location>
        <position position="40"/>
    </location>
    <ligand>
        <name>ATP</name>
        <dbReference type="ChEBI" id="CHEBI:30616"/>
    </ligand>
</feature>
<keyword evidence="8" id="KW-0963">Cytoplasm</keyword>
<dbReference type="Pfam" id="PF00764">
    <property type="entry name" value="Arginosuc_synth"/>
    <property type="match status" value="1"/>
</dbReference>
<keyword evidence="3 8" id="KW-0055">Arginine biosynthesis</keyword>
<feature type="domain" description="Arginosuccinate synthase C-terminal" evidence="10">
    <location>
        <begin position="181"/>
        <end position="398"/>
    </location>
</feature>
<dbReference type="EC" id="6.3.4.5" evidence="2 8"/>
<feature type="binding site" evidence="8">
    <location>
        <position position="182"/>
    </location>
    <ligand>
        <name>L-citrulline</name>
        <dbReference type="ChEBI" id="CHEBI:57743"/>
    </ligand>
</feature>
<feature type="binding site" evidence="8">
    <location>
        <position position="123"/>
    </location>
    <ligand>
        <name>L-aspartate</name>
        <dbReference type="ChEBI" id="CHEBI:29991"/>
    </ligand>
</feature>
<dbReference type="Proteomes" id="UP001501699">
    <property type="component" value="Unassembled WGS sequence"/>
</dbReference>
<evidence type="ECO:0000256" key="4">
    <source>
        <dbReference type="ARBA" id="ARBA00022598"/>
    </source>
</evidence>
<dbReference type="PANTHER" id="PTHR11587">
    <property type="entry name" value="ARGININOSUCCINATE SYNTHASE"/>
    <property type="match status" value="1"/>
</dbReference>
<feature type="binding site" evidence="8">
    <location>
        <position position="191"/>
    </location>
    <ligand>
        <name>L-citrulline</name>
        <dbReference type="ChEBI" id="CHEBI:57743"/>
    </ligand>
</feature>
<evidence type="ECO:0000256" key="2">
    <source>
        <dbReference type="ARBA" id="ARBA00012286"/>
    </source>
</evidence>
<feature type="binding site" evidence="8">
    <location>
        <position position="91"/>
    </location>
    <ligand>
        <name>L-citrulline</name>
        <dbReference type="ChEBI" id="CHEBI:57743"/>
    </ligand>
</feature>
<dbReference type="NCBIfam" id="NF001770">
    <property type="entry name" value="PRK00509.1"/>
    <property type="match status" value="1"/>
</dbReference>
<dbReference type="RefSeq" id="WP_345118258.1">
    <property type="nucleotide sequence ID" value="NZ_BAABJA010000001.1"/>
</dbReference>
<dbReference type="HAMAP" id="MF_00005">
    <property type="entry name" value="Arg_succ_synth_type1"/>
    <property type="match status" value="1"/>
</dbReference>
<comment type="subunit">
    <text evidence="8">Homotetramer.</text>
</comment>
<evidence type="ECO:0000256" key="3">
    <source>
        <dbReference type="ARBA" id="ARBA00022571"/>
    </source>
</evidence>
<feature type="binding site" evidence="8">
    <location>
        <position position="127"/>
    </location>
    <ligand>
        <name>L-citrulline</name>
        <dbReference type="ChEBI" id="CHEBI:57743"/>
    </ligand>
</feature>
<dbReference type="InterPro" id="IPR048267">
    <property type="entry name" value="Arginosuc_syn_N"/>
</dbReference>
<feature type="binding site" evidence="8">
    <location>
        <position position="127"/>
    </location>
    <ligand>
        <name>L-aspartate</name>
        <dbReference type="ChEBI" id="CHEBI:29991"/>
    </ligand>
</feature>
<evidence type="ECO:0000256" key="1">
    <source>
        <dbReference type="ARBA" id="ARBA00004967"/>
    </source>
</evidence>
<dbReference type="PROSITE" id="PS00565">
    <property type="entry name" value="ARGININOSUCCIN_SYN_2"/>
    <property type="match status" value="1"/>
</dbReference>
<reference evidence="12" key="1">
    <citation type="journal article" date="2019" name="Int. J. Syst. Evol. Microbiol.">
        <title>The Global Catalogue of Microorganisms (GCM) 10K type strain sequencing project: providing services to taxonomists for standard genome sequencing and annotation.</title>
        <authorList>
            <consortium name="The Broad Institute Genomics Platform"/>
            <consortium name="The Broad Institute Genome Sequencing Center for Infectious Disease"/>
            <person name="Wu L."/>
            <person name="Ma J."/>
        </authorList>
    </citation>
    <scope>NUCLEOTIDE SEQUENCE [LARGE SCALE GENOMIC DNA]</scope>
    <source>
        <strain evidence="12">JCM 17714</strain>
    </source>
</reference>
<keyword evidence="4 8" id="KW-0436">Ligase</keyword>
<dbReference type="SUPFAM" id="SSF52402">
    <property type="entry name" value="Adenine nucleotide alpha hydrolases-like"/>
    <property type="match status" value="1"/>
</dbReference>
<evidence type="ECO:0000256" key="7">
    <source>
        <dbReference type="ARBA" id="ARBA00022840"/>
    </source>
</evidence>
<comment type="pathway">
    <text evidence="1 8">Amino-acid biosynthesis; L-arginine biosynthesis; L-arginine from L-ornithine and carbamoyl phosphate: step 2/3.</text>
</comment>
<feature type="binding site" evidence="8">
    <location>
        <position position="96"/>
    </location>
    <ligand>
        <name>L-citrulline</name>
        <dbReference type="ChEBI" id="CHEBI:57743"/>
    </ligand>
</feature>
<dbReference type="CDD" id="cd01999">
    <property type="entry name" value="ASS"/>
    <property type="match status" value="1"/>
</dbReference>
<evidence type="ECO:0000256" key="5">
    <source>
        <dbReference type="ARBA" id="ARBA00022605"/>
    </source>
</evidence>
<dbReference type="NCBIfam" id="TIGR00032">
    <property type="entry name" value="argG"/>
    <property type="match status" value="1"/>
</dbReference>
<dbReference type="InterPro" id="IPR048268">
    <property type="entry name" value="Arginosuc_syn_C"/>
</dbReference>
<sequence length="408" mass="45432">MKKWKNMRKVVLAYSGGLDTSIILKWLQSELGAEVVTFTADLGQGEELALARRKAEMLGVKEIYVEDLREEFVRDFVFPMFRANAVYEGSYLLGTSIARPLISKRLIEIAKETGADAIAHGATGKGNDQVRFELSAYALNPEIKIIAPWRDWSFKSRTDLINFAHAHQIPVAQDKQGEAPFSVDANLLHSSSEGKILEDPAIPAPEYVHMRTLSPEAAPDQATIITIFFKKGDAVSINGKSLSPANLLSELNSYGRDNGIGRLDLVENRFVGMKSRGIYETPGGTILLTAHRAIESLTLDRGAAHLKDELMPRYAELIYYGFWFSPERKMLQAAIDLSQENVEGEVTLKLYKGNVIVEGRQSEKSLYSSQLVTFEDDEGAYDQKDAAGFIKLNALRLRTLAARSLERK</sequence>
<dbReference type="SUPFAM" id="SSF69864">
    <property type="entry name" value="Argininosuccinate synthetase, C-terminal domain"/>
    <property type="match status" value="1"/>
</dbReference>
<evidence type="ECO:0000313" key="12">
    <source>
        <dbReference type="Proteomes" id="UP001501699"/>
    </source>
</evidence>
<organism evidence="11 12">
    <name type="scientific">Bartonella pachyuromydis</name>
    <dbReference type="NCBI Taxonomy" id="931097"/>
    <lineage>
        <taxon>Bacteria</taxon>
        <taxon>Pseudomonadati</taxon>
        <taxon>Pseudomonadota</taxon>
        <taxon>Alphaproteobacteria</taxon>
        <taxon>Hyphomicrobiales</taxon>
        <taxon>Bartonellaceae</taxon>
        <taxon>Bartonella</taxon>
    </lineage>
</organism>
<dbReference type="Pfam" id="PF20979">
    <property type="entry name" value="Arginosuc_syn_C"/>
    <property type="match status" value="1"/>
</dbReference>
<feature type="binding site" evidence="8">
    <location>
        <position position="128"/>
    </location>
    <ligand>
        <name>L-aspartate</name>
        <dbReference type="ChEBI" id="CHEBI:29991"/>
    </ligand>
</feature>
<evidence type="ECO:0000259" key="9">
    <source>
        <dbReference type="Pfam" id="PF00764"/>
    </source>
</evidence>
<gene>
    <name evidence="8" type="primary">argG</name>
    <name evidence="11" type="ORF">GCM10023262_02250</name>
</gene>
<dbReference type="PROSITE" id="PS00564">
    <property type="entry name" value="ARGININOSUCCIN_SYN_1"/>
    <property type="match status" value="1"/>
</dbReference>
<protein>
    <recommendedName>
        <fullName evidence="2 8">Argininosuccinate synthase</fullName>
        <ecNumber evidence="2 8">6.3.4.5</ecNumber>
    </recommendedName>
    <alternativeName>
        <fullName evidence="8">Citrulline--aspartate ligase</fullName>
    </alternativeName>
</protein>
<dbReference type="Gene3D" id="1.20.5.470">
    <property type="entry name" value="Single helix bin"/>
    <property type="match status" value="1"/>
</dbReference>
<comment type="similarity">
    <text evidence="8">Belongs to the argininosuccinate synthase family. Type 1 subfamily.</text>
</comment>
<evidence type="ECO:0000259" key="10">
    <source>
        <dbReference type="Pfam" id="PF20979"/>
    </source>
</evidence>
<evidence type="ECO:0000256" key="6">
    <source>
        <dbReference type="ARBA" id="ARBA00022741"/>
    </source>
</evidence>
<feature type="binding site" evidence="8">
    <location>
        <position position="267"/>
    </location>
    <ligand>
        <name>L-citrulline</name>
        <dbReference type="ChEBI" id="CHEBI:57743"/>
    </ligand>
</feature>
<name>A0ABP8VCH3_9HYPH</name>
<proteinExistence type="inferred from homology"/>
<keyword evidence="5 8" id="KW-0028">Amino-acid biosynthesis</keyword>
<evidence type="ECO:0000313" key="11">
    <source>
        <dbReference type="EMBL" id="GAA4658385.1"/>
    </source>
</evidence>
<feature type="binding site" evidence="8">
    <location>
        <begin position="13"/>
        <end position="21"/>
    </location>
    <ligand>
        <name>ATP</name>
        <dbReference type="ChEBI" id="CHEBI:30616"/>
    </ligand>
</feature>